<evidence type="ECO:0000313" key="1">
    <source>
        <dbReference type="EMBL" id="MCK2218821.1"/>
    </source>
</evidence>
<accession>A0ABT0G3W3</accession>
<dbReference type="Pfam" id="PF13671">
    <property type="entry name" value="AAA_33"/>
    <property type="match status" value="1"/>
</dbReference>
<reference evidence="1 2" key="1">
    <citation type="submission" date="2022-04" db="EMBL/GenBank/DDBJ databases">
        <title>Genome draft of Actinomadura sp. ATCC 31491.</title>
        <authorList>
            <person name="Shi X."/>
            <person name="Du Y."/>
        </authorList>
    </citation>
    <scope>NUCLEOTIDE SEQUENCE [LARGE SCALE GENOMIC DNA]</scope>
    <source>
        <strain evidence="1 2">ATCC 31491</strain>
    </source>
</reference>
<dbReference type="InterPro" id="IPR027417">
    <property type="entry name" value="P-loop_NTPase"/>
</dbReference>
<dbReference type="Gene3D" id="3.40.50.300">
    <property type="entry name" value="P-loop containing nucleotide triphosphate hydrolases"/>
    <property type="match status" value="1"/>
</dbReference>
<organism evidence="1 2">
    <name type="scientific">Actinomadura luzonensis</name>
    <dbReference type="NCBI Taxonomy" id="2805427"/>
    <lineage>
        <taxon>Bacteria</taxon>
        <taxon>Bacillati</taxon>
        <taxon>Actinomycetota</taxon>
        <taxon>Actinomycetes</taxon>
        <taxon>Streptosporangiales</taxon>
        <taxon>Thermomonosporaceae</taxon>
        <taxon>Actinomadura</taxon>
    </lineage>
</organism>
<sequence>MLHAVAAAVLAARPAGPETDEAREQLEWSALYAEDAGLLEPSPLEPLRAALREAFAALDPGAADRCWAEARESWARGRVATPGEAVAATWRWRSGRFPRLVHLIGPSGSGKSTFAAGLPGVAAYLSLDDLRQARGSRSDQRANAQVLGDGLAGLDAALAAGGTVVWDATSLTPQQRSMVGAVASRRDALVTHAVALVAEDELHRRNARRPHPVPPHVLAAQARWFVPPYPGQAHRTWYVGASGGVEDVAGSLDAEEA</sequence>
<name>A0ABT0G3W3_9ACTN</name>
<comment type="caution">
    <text evidence="1">The sequence shown here is derived from an EMBL/GenBank/DDBJ whole genome shotgun (WGS) entry which is preliminary data.</text>
</comment>
<evidence type="ECO:0000313" key="2">
    <source>
        <dbReference type="Proteomes" id="UP001317259"/>
    </source>
</evidence>
<dbReference type="Proteomes" id="UP001317259">
    <property type="component" value="Unassembled WGS sequence"/>
</dbReference>
<gene>
    <name evidence="1" type="ORF">MF672_034265</name>
</gene>
<proteinExistence type="predicted"/>
<dbReference type="SUPFAM" id="SSF52540">
    <property type="entry name" value="P-loop containing nucleoside triphosphate hydrolases"/>
    <property type="match status" value="1"/>
</dbReference>
<keyword evidence="2" id="KW-1185">Reference proteome</keyword>
<dbReference type="RefSeq" id="WP_247815764.1">
    <property type="nucleotide sequence ID" value="NZ_JAKRKC020000002.1"/>
</dbReference>
<dbReference type="EMBL" id="JAKRKC020000002">
    <property type="protein sequence ID" value="MCK2218821.1"/>
    <property type="molecule type" value="Genomic_DNA"/>
</dbReference>
<protein>
    <submittedName>
        <fullName evidence="1">AAA family ATPase</fullName>
    </submittedName>
</protein>